<accession>A0A0A3INA8</accession>
<evidence type="ECO:0000313" key="1">
    <source>
        <dbReference type="EMBL" id="KGR84283.1"/>
    </source>
</evidence>
<dbReference type="Proteomes" id="UP000030437">
    <property type="component" value="Unassembled WGS sequence"/>
</dbReference>
<dbReference type="EMBL" id="JPVP01000056">
    <property type="protein sequence ID" value="KGR84283.1"/>
    <property type="molecule type" value="Genomic_DNA"/>
</dbReference>
<evidence type="ECO:0000313" key="2">
    <source>
        <dbReference type="Proteomes" id="UP000030437"/>
    </source>
</evidence>
<protein>
    <recommendedName>
        <fullName evidence="3">Topoisomerase</fullName>
    </recommendedName>
</protein>
<dbReference type="PROSITE" id="PS51257">
    <property type="entry name" value="PROKAR_LIPOPROTEIN"/>
    <property type="match status" value="1"/>
</dbReference>
<comment type="caution">
    <text evidence="1">The sequence shown here is derived from an EMBL/GenBank/DDBJ whole genome shotgun (WGS) entry which is preliminary data.</text>
</comment>
<dbReference type="eggNOG" id="ENOG502ZQDJ">
    <property type="taxonomic scope" value="Bacteria"/>
</dbReference>
<reference evidence="1 2" key="1">
    <citation type="submission" date="2014-02" db="EMBL/GenBank/DDBJ databases">
        <title>Draft genome sequence of Lysinibacillus odysseyi NBRC 100172.</title>
        <authorList>
            <person name="Zhang F."/>
            <person name="Wang G."/>
            <person name="Zhang L."/>
        </authorList>
    </citation>
    <scope>NUCLEOTIDE SEQUENCE [LARGE SCALE GENOMIC DNA]</scope>
    <source>
        <strain evidence="1 2">NBRC 100172</strain>
    </source>
</reference>
<name>A0A0A3INA8_9BACI</name>
<gene>
    <name evidence="1" type="ORF">CD32_11830</name>
</gene>
<dbReference type="AlphaFoldDB" id="A0A0A3INA8"/>
<proteinExistence type="predicted"/>
<organism evidence="1 2">
    <name type="scientific">Lysinibacillus odysseyi 34hs-1 = NBRC 100172</name>
    <dbReference type="NCBI Taxonomy" id="1220589"/>
    <lineage>
        <taxon>Bacteria</taxon>
        <taxon>Bacillati</taxon>
        <taxon>Bacillota</taxon>
        <taxon>Bacilli</taxon>
        <taxon>Bacillales</taxon>
        <taxon>Bacillaceae</taxon>
        <taxon>Lysinibacillus</taxon>
    </lineage>
</organism>
<dbReference type="RefSeq" id="WP_036154837.1">
    <property type="nucleotide sequence ID" value="NZ_AVCX01000005.1"/>
</dbReference>
<evidence type="ECO:0008006" key="3">
    <source>
        <dbReference type="Google" id="ProtNLM"/>
    </source>
</evidence>
<keyword evidence="2" id="KW-1185">Reference proteome</keyword>
<sequence length="130" mass="14112">MFKKATIISGIVVISILLVGCNGESKVEVLDDSKNDVNLLPESELNILSELKNEIIASIAEPIEIDSESIIIIVGGNLGTGTIELSVCFPENLKVDDTNLQQIVEDSIKNVSEKENIAGEEAITIKIERY</sequence>
<dbReference type="OrthoDB" id="2735803at2"/>